<comment type="function">
    <text evidence="5">Catalyzes the reversible transfer of the terminal phosphate group between ATP and AMP. Plays an important role in cellular energy homeostasis and in adenine nucleotide metabolism.</text>
</comment>
<evidence type="ECO:0000313" key="8">
    <source>
        <dbReference type="EMBL" id="GEM90283.1"/>
    </source>
</evidence>
<comment type="pathway">
    <text evidence="5">Purine metabolism; AMP biosynthesis via salvage pathway; AMP from ADP: step 1/1.</text>
</comment>
<dbReference type="SUPFAM" id="SSF52540">
    <property type="entry name" value="P-loop containing nucleoside triphosphate hydrolases"/>
    <property type="match status" value="1"/>
</dbReference>
<evidence type="ECO:0000256" key="3">
    <source>
        <dbReference type="ARBA" id="ARBA00022741"/>
    </source>
</evidence>
<dbReference type="RefSeq" id="WP_147147882.1">
    <property type="nucleotide sequence ID" value="NZ_BJXN01000011.1"/>
</dbReference>
<evidence type="ECO:0000256" key="1">
    <source>
        <dbReference type="ARBA" id="ARBA00022679"/>
    </source>
</evidence>
<dbReference type="NCBIfam" id="NF011104">
    <property type="entry name" value="PRK14531.1"/>
    <property type="match status" value="1"/>
</dbReference>
<dbReference type="GO" id="GO:0044209">
    <property type="term" value="P:AMP salvage"/>
    <property type="evidence" value="ECO:0007669"/>
    <property type="project" value="UniProtKB-UniRule"/>
</dbReference>
<comment type="domain">
    <text evidence="5">Consists of three domains, a large central CORE domain and two small peripheral domains, NMPbind and LID, which undergo movements during catalysis. The LID domain closes over the site of phosphoryl transfer upon ATP binding. Assembling and dissambling the active center during each catalytic cycle provides an effective means to prevent ATP hydrolysis.</text>
</comment>
<comment type="caution">
    <text evidence="8">The sequence shown here is derived from an EMBL/GenBank/DDBJ whole genome shotgun (WGS) entry which is preliminary data.</text>
</comment>
<evidence type="ECO:0000256" key="5">
    <source>
        <dbReference type="HAMAP-Rule" id="MF_00235"/>
    </source>
</evidence>
<keyword evidence="1 5" id="KW-0808">Transferase</keyword>
<dbReference type="UniPathway" id="UPA00588">
    <property type="reaction ID" value="UER00649"/>
</dbReference>
<dbReference type="AlphaFoldDB" id="A0A511RKU7"/>
<dbReference type="GO" id="GO:0004017">
    <property type="term" value="F:AMP kinase activity"/>
    <property type="evidence" value="ECO:0007669"/>
    <property type="project" value="UniProtKB-UniRule"/>
</dbReference>
<dbReference type="Proteomes" id="UP000321827">
    <property type="component" value="Unassembled WGS sequence"/>
</dbReference>
<feature type="binding site" evidence="5">
    <location>
        <position position="41"/>
    </location>
    <ligand>
        <name>AMP</name>
        <dbReference type="ChEBI" id="CHEBI:456215"/>
    </ligand>
</feature>
<evidence type="ECO:0000256" key="4">
    <source>
        <dbReference type="ARBA" id="ARBA00022777"/>
    </source>
</evidence>
<feature type="region of interest" description="NMP" evidence="5">
    <location>
        <begin position="35"/>
        <end position="64"/>
    </location>
</feature>
<gene>
    <name evidence="5 8" type="primary">adk</name>
    <name evidence="8" type="ORF">ODE01S_17170</name>
</gene>
<dbReference type="NCBIfam" id="NF001381">
    <property type="entry name" value="PRK00279.1-3"/>
    <property type="match status" value="1"/>
</dbReference>
<evidence type="ECO:0000313" key="9">
    <source>
        <dbReference type="Proteomes" id="UP000321827"/>
    </source>
</evidence>
<evidence type="ECO:0000256" key="7">
    <source>
        <dbReference type="RuleBase" id="RU003331"/>
    </source>
</evidence>
<sequence>MAAGSMVVIFLGPPGAGKGTQAARLADDLGLVKISTGDILRDHVARGSELGRKVQPIMERGELVPDELILAIIREELAGMPEVRVIFDGFPRTTRQAEALDALLGELGAPVNAALLLEVPEDELVRRMLKRAELEGRADDNEATIRRRLEVYREQTRPLVDYYDARGVLRRIDGLGDPGRIYCRIREAL</sequence>
<dbReference type="GO" id="GO:0005737">
    <property type="term" value="C:cytoplasm"/>
    <property type="evidence" value="ECO:0007669"/>
    <property type="project" value="UniProtKB-SubCell"/>
</dbReference>
<feature type="binding site" evidence="5">
    <location>
        <position position="148"/>
    </location>
    <ligand>
        <name>AMP</name>
        <dbReference type="ChEBI" id="CHEBI:456215"/>
    </ligand>
</feature>
<comment type="similarity">
    <text evidence="5 6">Belongs to the adenylate kinase family.</text>
</comment>
<dbReference type="InterPro" id="IPR000850">
    <property type="entry name" value="Adenylat/UMP-CMP_kin"/>
</dbReference>
<comment type="subunit">
    <text evidence="5 7">Monomer.</text>
</comment>
<dbReference type="PROSITE" id="PS00113">
    <property type="entry name" value="ADENYLATE_KINASE"/>
    <property type="match status" value="1"/>
</dbReference>
<comment type="catalytic activity">
    <reaction evidence="5 7">
        <text>AMP + ATP = 2 ADP</text>
        <dbReference type="Rhea" id="RHEA:12973"/>
        <dbReference type="ChEBI" id="CHEBI:30616"/>
        <dbReference type="ChEBI" id="CHEBI:456215"/>
        <dbReference type="ChEBI" id="CHEBI:456216"/>
        <dbReference type="EC" id="2.7.4.3"/>
    </reaction>
</comment>
<dbReference type="PRINTS" id="PR00094">
    <property type="entry name" value="ADENYLTKNASE"/>
</dbReference>
<comment type="caution">
    <text evidence="5">Lacks conserved residue(s) required for the propagation of feature annotation.</text>
</comment>
<feature type="binding site" evidence="5">
    <location>
        <begin position="89"/>
        <end position="92"/>
    </location>
    <ligand>
        <name>AMP</name>
        <dbReference type="ChEBI" id="CHEBI:456215"/>
    </ligand>
</feature>
<dbReference type="CDD" id="cd01428">
    <property type="entry name" value="ADK"/>
    <property type="match status" value="1"/>
</dbReference>
<keyword evidence="4 5" id="KW-0418">Kinase</keyword>
<keyword evidence="5" id="KW-0963">Cytoplasm</keyword>
<dbReference type="EMBL" id="BJXN01000011">
    <property type="protein sequence ID" value="GEM90283.1"/>
    <property type="molecule type" value="Genomic_DNA"/>
</dbReference>
<dbReference type="Gene3D" id="3.40.50.300">
    <property type="entry name" value="P-loop containing nucleotide triphosphate hydrolases"/>
    <property type="match status" value="1"/>
</dbReference>
<feature type="binding site" evidence="5">
    <location>
        <position position="176"/>
    </location>
    <ligand>
        <name>ATP</name>
        <dbReference type="ChEBI" id="CHEBI:30616"/>
    </ligand>
</feature>
<protein>
    <recommendedName>
        <fullName evidence="5 7">Adenylate kinase</fullName>
        <shortName evidence="5">AK</shortName>
        <ecNumber evidence="5 7">2.7.4.3</ecNumber>
    </recommendedName>
    <alternativeName>
        <fullName evidence="5">ATP-AMP transphosphorylase</fullName>
    </alternativeName>
    <alternativeName>
        <fullName evidence="5">ATP:AMP phosphotransferase</fullName>
    </alternativeName>
    <alternativeName>
        <fullName evidence="5">Adenylate monophosphate kinase</fullName>
    </alternativeName>
</protein>
<organism evidence="8 9">
    <name type="scientific">Oceanithermus desulfurans NBRC 100063</name>
    <dbReference type="NCBI Taxonomy" id="1227550"/>
    <lineage>
        <taxon>Bacteria</taxon>
        <taxon>Thermotogati</taxon>
        <taxon>Deinococcota</taxon>
        <taxon>Deinococci</taxon>
        <taxon>Thermales</taxon>
        <taxon>Thermaceae</taxon>
        <taxon>Oceanithermus</taxon>
    </lineage>
</organism>
<comment type="subcellular location">
    <subcellularLocation>
        <location evidence="5 7">Cytoplasm</location>
    </subcellularLocation>
</comment>
<dbReference type="NCBIfam" id="NF011105">
    <property type="entry name" value="PRK14532.1"/>
    <property type="match status" value="1"/>
</dbReference>
<accession>A0A511RKU7</accession>
<feature type="binding site" evidence="5">
    <location>
        <position position="36"/>
    </location>
    <ligand>
        <name>AMP</name>
        <dbReference type="ChEBI" id="CHEBI:456215"/>
    </ligand>
</feature>
<reference evidence="8 9" key="1">
    <citation type="submission" date="2019-07" db="EMBL/GenBank/DDBJ databases">
        <title>Whole genome shotgun sequence of Oceanithermus desulfurans NBRC 100063.</title>
        <authorList>
            <person name="Hosoyama A."/>
            <person name="Uohara A."/>
            <person name="Ohji S."/>
            <person name="Ichikawa N."/>
        </authorList>
    </citation>
    <scope>NUCLEOTIDE SEQUENCE [LARGE SCALE GENOMIC DNA]</scope>
    <source>
        <strain evidence="8 9">NBRC 100063</strain>
    </source>
</reference>
<feature type="binding site" evidence="5">
    <location>
        <position position="131"/>
    </location>
    <ligand>
        <name>ATP</name>
        <dbReference type="ChEBI" id="CHEBI:30616"/>
    </ligand>
</feature>
<dbReference type="PANTHER" id="PTHR23359">
    <property type="entry name" value="NUCLEOTIDE KINASE"/>
    <property type="match status" value="1"/>
</dbReference>
<name>A0A511RKU7_9DEIN</name>
<evidence type="ECO:0000256" key="2">
    <source>
        <dbReference type="ARBA" id="ARBA00022727"/>
    </source>
</evidence>
<keyword evidence="5 7" id="KW-0067">ATP-binding</keyword>
<evidence type="ECO:0000256" key="6">
    <source>
        <dbReference type="RuleBase" id="RU003330"/>
    </source>
</evidence>
<feature type="binding site" evidence="5">
    <location>
        <position position="137"/>
    </location>
    <ligand>
        <name>AMP</name>
        <dbReference type="ChEBI" id="CHEBI:456215"/>
    </ligand>
</feature>
<dbReference type="HAMAP" id="MF_00235">
    <property type="entry name" value="Adenylate_kinase_Adk"/>
    <property type="match status" value="1"/>
</dbReference>
<dbReference type="EC" id="2.7.4.3" evidence="5 7"/>
<dbReference type="GO" id="GO:0005524">
    <property type="term" value="F:ATP binding"/>
    <property type="evidence" value="ECO:0007669"/>
    <property type="project" value="UniProtKB-UniRule"/>
</dbReference>
<keyword evidence="3 5" id="KW-0547">Nucleotide-binding</keyword>
<keyword evidence="2 5" id="KW-0545">Nucleotide biosynthesis</keyword>
<dbReference type="NCBIfam" id="NF011100">
    <property type="entry name" value="PRK14527.1"/>
    <property type="match status" value="1"/>
</dbReference>
<dbReference type="Pfam" id="PF00406">
    <property type="entry name" value="ADK"/>
    <property type="match status" value="1"/>
</dbReference>
<dbReference type="InterPro" id="IPR033690">
    <property type="entry name" value="Adenylat_kinase_CS"/>
</dbReference>
<feature type="binding site" evidence="5">
    <location>
        <begin position="62"/>
        <end position="64"/>
    </location>
    <ligand>
        <name>AMP</name>
        <dbReference type="ChEBI" id="CHEBI:456215"/>
    </ligand>
</feature>
<feature type="binding site" evidence="5">
    <location>
        <begin position="15"/>
        <end position="20"/>
    </location>
    <ligand>
        <name>ATP</name>
        <dbReference type="ChEBI" id="CHEBI:30616"/>
    </ligand>
</feature>
<dbReference type="InterPro" id="IPR027417">
    <property type="entry name" value="P-loop_NTPase"/>
</dbReference>
<feature type="binding site" evidence="5">
    <location>
        <position position="96"/>
    </location>
    <ligand>
        <name>AMP</name>
        <dbReference type="ChEBI" id="CHEBI:456215"/>
    </ligand>
</feature>
<dbReference type="OrthoDB" id="9805030at2"/>
<proteinExistence type="inferred from homology"/>